<dbReference type="KEGG" id="crq:GCK72_019518"/>
<sequence length="355" mass="40148">MTNETEGADNDVAEPTVSDMKSRFLKRRSKQNSESEYHPSHKKRSLAIIPDHVEGVSSEDDREYLVMASPTEQLDERDLSRLKQATTHLPDDVVLQVLSFYEYDVDTTINVTQQMHSPDMMPQLVKDFVVANIAIERHERLRKNHQLKELYFKKQLKQSVDTKTIIDFYYSEKNKLHGNWRLNTVDEIETPEENERMEERMKAAGLRFVTREPSVPKQSIKSTRSSARVKYQEQEVNGSNGTPETSSSSSSGPSEAGTSSATPSTSQPRINLRIRFNPAKLNSSNPGITISTSPRSPRSPVSESRPSTSSAPPSASVTTRSASSSPKKKRTYSRRSLEQQRNGPKKTYPTRKSRD</sequence>
<feature type="region of interest" description="Disordered" evidence="1">
    <location>
        <begin position="1"/>
        <end position="46"/>
    </location>
</feature>
<dbReference type="PANTHER" id="PTHR38620">
    <property type="entry name" value="PROTEIN CBG07292-RELATED"/>
    <property type="match status" value="1"/>
</dbReference>
<dbReference type="GeneID" id="9839129"/>
<feature type="compositionally biased region" description="Polar residues" evidence="1">
    <location>
        <begin position="280"/>
        <end position="290"/>
    </location>
</feature>
<gene>
    <name evidence="2" type="ORF">CRE_19021</name>
</gene>
<dbReference type="RefSeq" id="XP_003115599.2">
    <property type="nucleotide sequence ID" value="XM_003115551.2"/>
</dbReference>
<dbReference type="Proteomes" id="UP000008281">
    <property type="component" value="Unassembled WGS sequence"/>
</dbReference>
<dbReference type="CTD" id="9839129"/>
<feature type="compositionally biased region" description="Low complexity" evidence="1">
    <location>
        <begin position="237"/>
        <end position="262"/>
    </location>
</feature>
<proteinExistence type="predicted"/>
<name>E3LL56_CAERE</name>
<reference evidence="2" key="1">
    <citation type="submission" date="2007-07" db="EMBL/GenBank/DDBJ databases">
        <title>PCAP assembly of the Caenorhabditis remanei genome.</title>
        <authorList>
            <consortium name="The Caenorhabditis remanei Sequencing Consortium"/>
            <person name="Wilson R.K."/>
        </authorList>
    </citation>
    <scope>NUCLEOTIDE SEQUENCE [LARGE SCALE GENOMIC DNA]</scope>
    <source>
        <strain evidence="2">PB4641</strain>
    </source>
</reference>
<dbReference type="eggNOG" id="ENOG502TI58">
    <property type="taxonomic scope" value="Eukaryota"/>
</dbReference>
<feature type="compositionally biased region" description="Acidic residues" evidence="1">
    <location>
        <begin position="1"/>
        <end position="12"/>
    </location>
</feature>
<dbReference type="FunCoup" id="E3LL56">
    <property type="interactions" value="1553"/>
</dbReference>
<accession>E3LL56</accession>
<dbReference type="OMA" id="ANIAMER"/>
<dbReference type="EMBL" id="DS268410">
    <property type="protein sequence ID" value="EFP00087.1"/>
    <property type="molecule type" value="Genomic_DNA"/>
</dbReference>
<dbReference type="OrthoDB" id="5875727at2759"/>
<dbReference type="HOGENOM" id="CLU_066943_0_0_1"/>
<dbReference type="AlphaFoldDB" id="E3LL56"/>
<keyword evidence="3" id="KW-1185">Reference proteome</keyword>
<evidence type="ECO:0000313" key="2">
    <source>
        <dbReference type="EMBL" id="EFP00087.1"/>
    </source>
</evidence>
<feature type="region of interest" description="Disordered" evidence="1">
    <location>
        <begin position="205"/>
        <end position="355"/>
    </location>
</feature>
<feature type="compositionally biased region" description="Low complexity" evidence="1">
    <location>
        <begin position="291"/>
        <end position="325"/>
    </location>
</feature>
<evidence type="ECO:0000256" key="1">
    <source>
        <dbReference type="SAM" id="MobiDB-lite"/>
    </source>
</evidence>
<protein>
    <submittedName>
        <fullName evidence="2">Uncharacterized protein</fullName>
    </submittedName>
</protein>
<feature type="compositionally biased region" description="Polar residues" evidence="1">
    <location>
        <begin position="216"/>
        <end position="226"/>
    </location>
</feature>
<evidence type="ECO:0000313" key="3">
    <source>
        <dbReference type="Proteomes" id="UP000008281"/>
    </source>
</evidence>
<organism evidence="3">
    <name type="scientific">Caenorhabditis remanei</name>
    <name type="common">Caenorhabditis vulgaris</name>
    <dbReference type="NCBI Taxonomy" id="31234"/>
    <lineage>
        <taxon>Eukaryota</taxon>
        <taxon>Metazoa</taxon>
        <taxon>Ecdysozoa</taxon>
        <taxon>Nematoda</taxon>
        <taxon>Chromadorea</taxon>
        <taxon>Rhabditida</taxon>
        <taxon>Rhabditina</taxon>
        <taxon>Rhabditomorpha</taxon>
        <taxon>Rhabditoidea</taxon>
        <taxon>Rhabditidae</taxon>
        <taxon>Peloderinae</taxon>
        <taxon>Caenorhabditis</taxon>
    </lineage>
</organism>
<dbReference type="PANTHER" id="PTHR38620:SF1">
    <property type="entry name" value="CUE DOMAIN-CONTAINING PROTEIN-RELATED"/>
    <property type="match status" value="1"/>
</dbReference>